<dbReference type="KEGG" id="fcy:FRACYDRAFT_237481"/>
<dbReference type="InParanoid" id="A0A1E7FM01"/>
<feature type="compositionally biased region" description="Basic and acidic residues" evidence="1">
    <location>
        <begin position="56"/>
        <end position="65"/>
    </location>
</feature>
<keyword evidence="4" id="KW-1185">Reference proteome</keyword>
<feature type="chain" id="PRO_5009193273" evidence="2">
    <location>
        <begin position="27"/>
        <end position="424"/>
    </location>
</feature>
<feature type="compositionally biased region" description="Low complexity" evidence="1">
    <location>
        <begin position="407"/>
        <end position="416"/>
    </location>
</feature>
<feature type="signal peptide" evidence="2">
    <location>
        <begin position="1"/>
        <end position="26"/>
    </location>
</feature>
<feature type="region of interest" description="Disordered" evidence="1">
    <location>
        <begin position="404"/>
        <end position="424"/>
    </location>
</feature>
<dbReference type="AlphaFoldDB" id="A0A1E7FM01"/>
<reference evidence="3 4" key="1">
    <citation type="submission" date="2016-09" db="EMBL/GenBank/DDBJ databases">
        <title>Extensive genetic diversity and differential bi-allelic expression allows diatom success in the polar Southern Ocean.</title>
        <authorList>
            <consortium name="DOE Joint Genome Institute"/>
            <person name="Mock T."/>
            <person name="Otillar R.P."/>
            <person name="Strauss J."/>
            <person name="Dupont C."/>
            <person name="Frickenhaus S."/>
            <person name="Maumus F."/>
            <person name="Mcmullan M."/>
            <person name="Sanges R."/>
            <person name="Schmutz J."/>
            <person name="Toseland A."/>
            <person name="Valas R."/>
            <person name="Veluchamy A."/>
            <person name="Ward B.J."/>
            <person name="Allen A."/>
            <person name="Barry K."/>
            <person name="Falciatore A."/>
            <person name="Ferrante M."/>
            <person name="Fortunato A.E."/>
            <person name="Gloeckner G."/>
            <person name="Gruber A."/>
            <person name="Hipkin R."/>
            <person name="Janech M."/>
            <person name="Kroth P."/>
            <person name="Leese F."/>
            <person name="Lindquist E."/>
            <person name="Lyon B.R."/>
            <person name="Martin J."/>
            <person name="Mayer C."/>
            <person name="Parker M."/>
            <person name="Quesneville H."/>
            <person name="Raymond J."/>
            <person name="Uhlig C."/>
            <person name="Valentin K.U."/>
            <person name="Worden A.Z."/>
            <person name="Armbrust E.V."/>
            <person name="Bowler C."/>
            <person name="Green B."/>
            <person name="Moulton V."/>
            <person name="Van Oosterhout C."/>
            <person name="Grigoriev I."/>
        </authorList>
    </citation>
    <scope>NUCLEOTIDE SEQUENCE [LARGE SCALE GENOMIC DNA]</scope>
    <source>
        <strain evidence="3 4">CCMP1102</strain>
    </source>
</reference>
<sequence length="424" mass="46825">MMMYNTTTTRILLLISFLVIANVVAAAAAVATTTASTTTTTTTPAVVSSFQSDDSDSSKSQHYQDQENQEQENRNLQGSIQEKWVISDPPTWNYNELDFFLEFQVSNYIIPGQAHVEIYSYETCKDDGPSGLPGSGTIQTIGFIPFQQEDVDYSDWNNDEESVLYTDSNFKVNEKTISIPISIDSTTIGTNSDVYTTYEDDSDQQNTQGTMKFCVRYSLRTLNPDDPVEMNFREVLVTLDIKLSPNSFTLDGAAVVVQKAEANIFNLPDFYDGVIFELIGYICNPITGDDISTGDTNIAIQQGELIDICVKPATNDRNDGILMYNIKEFTWIRNDVSSTGTSTPTRTQIAIKNGRSSSNGLSNYLPENCPYSNYCTFNTFLSSSFYLDGPGIVGGSGTASMTYEGTGSNSNANNGNGRRRSPYW</sequence>
<feature type="compositionally biased region" description="Low complexity" evidence="1">
    <location>
        <begin position="46"/>
        <end position="55"/>
    </location>
</feature>
<evidence type="ECO:0000256" key="2">
    <source>
        <dbReference type="SAM" id="SignalP"/>
    </source>
</evidence>
<dbReference type="Proteomes" id="UP000095751">
    <property type="component" value="Unassembled WGS sequence"/>
</dbReference>
<keyword evidence="2" id="KW-0732">Signal</keyword>
<dbReference type="EMBL" id="KV784356">
    <property type="protein sequence ID" value="OEU19190.1"/>
    <property type="molecule type" value="Genomic_DNA"/>
</dbReference>
<gene>
    <name evidence="3" type="ORF">FRACYDRAFT_237481</name>
</gene>
<name>A0A1E7FM01_9STRA</name>
<protein>
    <submittedName>
        <fullName evidence="3">Uncharacterized protein</fullName>
    </submittedName>
</protein>
<accession>A0A1E7FM01</accession>
<organism evidence="3 4">
    <name type="scientific">Fragilariopsis cylindrus CCMP1102</name>
    <dbReference type="NCBI Taxonomy" id="635003"/>
    <lineage>
        <taxon>Eukaryota</taxon>
        <taxon>Sar</taxon>
        <taxon>Stramenopiles</taxon>
        <taxon>Ochrophyta</taxon>
        <taxon>Bacillariophyta</taxon>
        <taxon>Bacillariophyceae</taxon>
        <taxon>Bacillariophycidae</taxon>
        <taxon>Bacillariales</taxon>
        <taxon>Bacillariaceae</taxon>
        <taxon>Fragilariopsis</taxon>
    </lineage>
</organism>
<evidence type="ECO:0000313" key="4">
    <source>
        <dbReference type="Proteomes" id="UP000095751"/>
    </source>
</evidence>
<evidence type="ECO:0000256" key="1">
    <source>
        <dbReference type="SAM" id="MobiDB-lite"/>
    </source>
</evidence>
<feature type="region of interest" description="Disordered" evidence="1">
    <location>
        <begin position="46"/>
        <end position="76"/>
    </location>
</feature>
<proteinExistence type="predicted"/>
<evidence type="ECO:0000313" key="3">
    <source>
        <dbReference type="EMBL" id="OEU19190.1"/>
    </source>
</evidence>